<feature type="transmembrane region" description="Helical" evidence="5">
    <location>
        <begin position="51"/>
        <end position="74"/>
    </location>
</feature>
<feature type="transmembrane region" description="Helical" evidence="5">
    <location>
        <begin position="12"/>
        <end position="31"/>
    </location>
</feature>
<evidence type="ECO:0000313" key="8">
    <source>
        <dbReference type="Proteomes" id="UP000199400"/>
    </source>
</evidence>
<sequence length="810" mass="88561">MNAPSPGFENVLPGWCLLMIAGLVLALVVVYRDLVRRAWLTTEDPRALGALRVAFGLCFLLGVLEIAADATWFFSDEGMFLREGARERFAGAALAGHRQGEGFADAAAVWLYLTSGRVSPLHFWDSPFVVWAHVTALLAAIVGFTVGLRTRLCGWLGLVLFQMLLARNNTFAAGDQVYGSVIFLLCVSRCGHAYSLDNWLRCRRLRRRGELSEPGGPGGGAGADPSPSHPRGLAAIYRRIPAWPRLLIVAQLAVIYGINGLNKSGSGWWDGTAVFYAMQHHPFARFDSRPLLVALGSPTLWVMTQVVHLWEKLFPLMALGLVLGFAARAQLPPPRAGRFLWLALGLAVLAFLWSAVPFELGKEATAEAIAGARSWLLIVGSLSLVSLWFTYPRLRNGEFALRWRGRAIVVDRAFLSRTLFGRWLWLGVGLGFHASLVALMNLGGFPLATLALYIACFDGRTVAAAASRLRLSRGPVIPTEDPSLRHLRRPGGVLSGRVLGSVVALVVGGAVVLASGGPLEVWYACLVGAAGLSLFAAMRRSAANSEPTEPLWAYGPVGRVLVGGLCGLHLVAILVTALPSRPSLAAFRAEARARVAWWLAFTGTSQAWVMFTPTPPRSVGAIHTHVIDAEGREYDMRTALYLPEHLRPFEVWPDRERKIEVVMLGSRSELAVWQARAWCRRFAREHDGVTPLEVRLSRQIAPIEPIEAEVVAGGPSARFWANARPPELVAMVHCHDEPHGQLPDQVRARHGLPALDTPLKPLPKLASDDWPAVRAAKPLGWPLTEWLALLACGVGLLSWRRRSRKTEERT</sequence>
<accession>A0A1I2F233</accession>
<dbReference type="PANTHER" id="PTHR39535">
    <property type="entry name" value="SPORULATION-DELAYING PROTEIN SDPB"/>
    <property type="match status" value="1"/>
</dbReference>
<feature type="transmembrane region" description="Helical" evidence="5">
    <location>
        <begin position="423"/>
        <end position="444"/>
    </location>
</feature>
<evidence type="ECO:0000256" key="4">
    <source>
        <dbReference type="ARBA" id="ARBA00023136"/>
    </source>
</evidence>
<feature type="domain" description="HTTM-like" evidence="6">
    <location>
        <begin position="40"/>
        <end position="356"/>
    </location>
</feature>
<feature type="transmembrane region" description="Helical" evidence="5">
    <location>
        <begin position="339"/>
        <end position="356"/>
    </location>
</feature>
<evidence type="ECO:0000256" key="5">
    <source>
        <dbReference type="SAM" id="Phobius"/>
    </source>
</evidence>
<evidence type="ECO:0000259" key="6">
    <source>
        <dbReference type="SMART" id="SM00752"/>
    </source>
</evidence>
<feature type="transmembrane region" description="Helical" evidence="5">
    <location>
        <begin position="551"/>
        <end position="578"/>
    </location>
</feature>
<reference evidence="8" key="1">
    <citation type="submission" date="2016-10" db="EMBL/GenBank/DDBJ databases">
        <authorList>
            <person name="Varghese N."/>
            <person name="Submissions S."/>
        </authorList>
    </citation>
    <scope>NUCLEOTIDE SEQUENCE [LARGE SCALE GENOMIC DNA]</scope>
    <source>
        <strain evidence="8">ATCC 25963</strain>
    </source>
</reference>
<feature type="transmembrane region" description="Helical" evidence="5">
    <location>
        <begin position="309"/>
        <end position="327"/>
    </location>
</feature>
<evidence type="ECO:0000256" key="2">
    <source>
        <dbReference type="ARBA" id="ARBA00022692"/>
    </source>
</evidence>
<dbReference type="SMART" id="SM00752">
    <property type="entry name" value="HTTM"/>
    <property type="match status" value="1"/>
</dbReference>
<organism evidence="7 8">
    <name type="scientific">Nannocystis exedens</name>
    <dbReference type="NCBI Taxonomy" id="54"/>
    <lineage>
        <taxon>Bacteria</taxon>
        <taxon>Pseudomonadati</taxon>
        <taxon>Myxococcota</taxon>
        <taxon>Polyangia</taxon>
        <taxon>Nannocystales</taxon>
        <taxon>Nannocystaceae</taxon>
        <taxon>Nannocystis</taxon>
    </lineage>
</organism>
<name>A0A1I2F233_9BACT</name>
<feature type="transmembrane region" description="Helical" evidence="5">
    <location>
        <begin position="492"/>
        <end position="515"/>
    </location>
</feature>
<keyword evidence="8" id="KW-1185">Reference proteome</keyword>
<keyword evidence="4 5" id="KW-0472">Membrane</keyword>
<dbReference type="PANTHER" id="PTHR39535:SF2">
    <property type="entry name" value="HTTM DOMAIN-CONTAINING PROTEIN"/>
    <property type="match status" value="1"/>
</dbReference>
<dbReference type="EMBL" id="FOMX01000024">
    <property type="protein sequence ID" value="SFE98768.1"/>
    <property type="molecule type" value="Genomic_DNA"/>
</dbReference>
<gene>
    <name evidence="7" type="ORF">SAMN02745121_06393</name>
</gene>
<comment type="subcellular location">
    <subcellularLocation>
        <location evidence="1">Endomembrane system</location>
        <topology evidence="1">Multi-pass membrane protein</topology>
    </subcellularLocation>
</comment>
<dbReference type="GO" id="GO:0012505">
    <property type="term" value="C:endomembrane system"/>
    <property type="evidence" value="ECO:0007669"/>
    <property type="project" value="UniProtKB-SubCell"/>
</dbReference>
<evidence type="ECO:0000256" key="1">
    <source>
        <dbReference type="ARBA" id="ARBA00004127"/>
    </source>
</evidence>
<feature type="transmembrane region" description="Helical" evidence="5">
    <location>
        <begin position="128"/>
        <end position="146"/>
    </location>
</feature>
<evidence type="ECO:0000313" key="7">
    <source>
        <dbReference type="EMBL" id="SFE98768.1"/>
    </source>
</evidence>
<dbReference type="AlphaFoldDB" id="A0A1I2F233"/>
<feature type="transmembrane region" description="Helical" evidence="5">
    <location>
        <begin position="521"/>
        <end position="539"/>
    </location>
</feature>
<dbReference type="Proteomes" id="UP000199400">
    <property type="component" value="Unassembled WGS sequence"/>
</dbReference>
<feature type="transmembrane region" description="Helical" evidence="5">
    <location>
        <begin position="368"/>
        <end position="391"/>
    </location>
</feature>
<evidence type="ECO:0000256" key="3">
    <source>
        <dbReference type="ARBA" id="ARBA00022989"/>
    </source>
</evidence>
<protein>
    <recommendedName>
        <fullName evidence="6">HTTM-like domain-containing protein</fullName>
    </recommendedName>
</protein>
<keyword evidence="2 5" id="KW-0812">Transmembrane</keyword>
<keyword evidence="3 5" id="KW-1133">Transmembrane helix</keyword>
<dbReference type="InterPro" id="IPR052964">
    <property type="entry name" value="Sporulation_signal_mat"/>
</dbReference>
<proteinExistence type="predicted"/>
<dbReference type="InterPro" id="IPR011020">
    <property type="entry name" value="HTTM-like"/>
</dbReference>